<evidence type="ECO:0000256" key="1">
    <source>
        <dbReference type="SAM" id="MobiDB-lite"/>
    </source>
</evidence>
<evidence type="ECO:0000313" key="2">
    <source>
        <dbReference type="EMBL" id="POW09483.1"/>
    </source>
</evidence>
<feature type="compositionally biased region" description="Polar residues" evidence="1">
    <location>
        <begin position="88"/>
        <end position="107"/>
    </location>
</feature>
<name>A0A2S4VIW2_9BASI</name>
<dbReference type="EMBL" id="PKSM01000127">
    <property type="protein sequence ID" value="POW09483.1"/>
    <property type="molecule type" value="Genomic_DNA"/>
</dbReference>
<dbReference type="AlphaFoldDB" id="A0A2S4VIW2"/>
<protein>
    <submittedName>
        <fullName evidence="2">Uncharacterized protein</fullName>
    </submittedName>
</protein>
<keyword evidence="3" id="KW-1185">Reference proteome</keyword>
<reference evidence="3" key="2">
    <citation type="journal article" date="2018" name="BMC Genomics">
        <title>Genomic insights into host adaptation between the wheat stripe rust pathogen (Puccinia striiformis f. sp. tritici) and the barley stripe rust pathogen (Puccinia striiformis f. sp. hordei).</title>
        <authorList>
            <person name="Xia C."/>
            <person name="Wang M."/>
            <person name="Yin C."/>
            <person name="Cornejo O.E."/>
            <person name="Hulbert S.H."/>
            <person name="Chen X."/>
        </authorList>
    </citation>
    <scope>NUCLEOTIDE SEQUENCE [LARGE SCALE GENOMIC DNA]</scope>
    <source>
        <strain evidence="3">93TX-2</strain>
    </source>
</reference>
<reference evidence="2 3" key="1">
    <citation type="submission" date="2017-12" db="EMBL/GenBank/DDBJ databases">
        <title>Gene loss provides genomic basis for host adaptation in cereal stripe rust fungi.</title>
        <authorList>
            <person name="Xia C."/>
        </authorList>
    </citation>
    <scope>NUCLEOTIDE SEQUENCE [LARGE SCALE GENOMIC DNA]</scope>
    <source>
        <strain evidence="2 3">93TX-2</strain>
    </source>
</reference>
<dbReference type="VEuPathDB" id="FungiDB:PSHT_09114"/>
<proteinExistence type="predicted"/>
<dbReference type="Proteomes" id="UP000238274">
    <property type="component" value="Unassembled WGS sequence"/>
</dbReference>
<comment type="caution">
    <text evidence="2">The sequence shown here is derived from an EMBL/GenBank/DDBJ whole genome shotgun (WGS) entry which is preliminary data.</text>
</comment>
<organism evidence="2 3">
    <name type="scientific">Puccinia striiformis</name>
    <dbReference type="NCBI Taxonomy" id="27350"/>
    <lineage>
        <taxon>Eukaryota</taxon>
        <taxon>Fungi</taxon>
        <taxon>Dikarya</taxon>
        <taxon>Basidiomycota</taxon>
        <taxon>Pucciniomycotina</taxon>
        <taxon>Pucciniomycetes</taxon>
        <taxon>Pucciniales</taxon>
        <taxon>Pucciniaceae</taxon>
        <taxon>Puccinia</taxon>
    </lineage>
</organism>
<feature type="region of interest" description="Disordered" evidence="1">
    <location>
        <begin position="74"/>
        <end position="107"/>
    </location>
</feature>
<sequence length="107" mass="11987">MTAAFTAVYSGYRQHVGLGRAPDKSKETTDREFFWNRPTGLTMYSANPFTFALQDYSETQASFHHRAMPLVISAGTAGTQRKRRETSEIPQDQNDAAQSTNDTHCPI</sequence>
<reference evidence="3" key="3">
    <citation type="journal article" date="2018" name="Mol. Plant Microbe Interact.">
        <title>Genome sequence resources for the wheat stripe rust pathogen (Puccinia striiformis f. sp. tritici) and the barley stripe rust pathogen (Puccinia striiformis f. sp. hordei).</title>
        <authorList>
            <person name="Xia C."/>
            <person name="Wang M."/>
            <person name="Yin C."/>
            <person name="Cornejo O.E."/>
            <person name="Hulbert S.H."/>
            <person name="Chen X."/>
        </authorList>
    </citation>
    <scope>NUCLEOTIDE SEQUENCE [LARGE SCALE GENOMIC DNA]</scope>
    <source>
        <strain evidence="3">93TX-2</strain>
    </source>
</reference>
<gene>
    <name evidence="2" type="ORF">PSHT_09114</name>
</gene>
<evidence type="ECO:0000313" key="3">
    <source>
        <dbReference type="Proteomes" id="UP000238274"/>
    </source>
</evidence>
<accession>A0A2S4VIW2</accession>